<name>A0ABT0TXM7_9BACT</name>
<proteinExistence type="predicted"/>
<comment type="caution">
    <text evidence="2">The sequence shown here is derived from an EMBL/GenBank/DDBJ whole genome shotgun (WGS) entry which is preliminary data.</text>
</comment>
<dbReference type="InterPro" id="IPR050765">
    <property type="entry name" value="Riboflavin_Biosynth_HTPR"/>
</dbReference>
<dbReference type="SUPFAM" id="SSF53597">
    <property type="entry name" value="Dihydrofolate reductase-like"/>
    <property type="match status" value="1"/>
</dbReference>
<dbReference type="Gene3D" id="3.40.430.10">
    <property type="entry name" value="Dihydrofolate Reductase, subunit A"/>
    <property type="match status" value="1"/>
</dbReference>
<evidence type="ECO:0000313" key="3">
    <source>
        <dbReference type="Proteomes" id="UP001202961"/>
    </source>
</evidence>
<sequence>MPAKSSVFIATSLDGYIARPDGSLDWLDQANRSVPAEEDCGYHAFMKSVDVLVMGRHTYETVRSFGNWPYGNTPVIVLSRNPLEIPDELSSSVSHSSESPADLHRRLSNEGAKHLYIDGGTTIQEFLRAGVIDELTITVIPVLIGSGIPLFGSLPHDIRLIHRNTTSFDFGFVQSTYQVQSNCEA</sequence>
<dbReference type="RefSeq" id="WP_250926801.1">
    <property type="nucleotide sequence ID" value="NZ_JAMQBK010000002.1"/>
</dbReference>
<protein>
    <submittedName>
        <fullName evidence="2">Dihydrofolate reductase family protein</fullName>
    </submittedName>
</protein>
<dbReference type="Pfam" id="PF01872">
    <property type="entry name" value="RibD_C"/>
    <property type="match status" value="1"/>
</dbReference>
<organism evidence="2 3">
    <name type="scientific">Aporhodopirellula aestuarii</name>
    <dbReference type="NCBI Taxonomy" id="2950107"/>
    <lineage>
        <taxon>Bacteria</taxon>
        <taxon>Pseudomonadati</taxon>
        <taxon>Planctomycetota</taxon>
        <taxon>Planctomycetia</taxon>
        <taxon>Pirellulales</taxon>
        <taxon>Pirellulaceae</taxon>
        <taxon>Aporhodopirellula</taxon>
    </lineage>
</organism>
<accession>A0ABT0TXM7</accession>
<dbReference type="InterPro" id="IPR002734">
    <property type="entry name" value="RibDG_C"/>
</dbReference>
<evidence type="ECO:0000259" key="1">
    <source>
        <dbReference type="Pfam" id="PF01872"/>
    </source>
</evidence>
<gene>
    <name evidence="2" type="ORF">NB063_00685</name>
</gene>
<dbReference type="EMBL" id="JAMQBK010000002">
    <property type="protein sequence ID" value="MCM2369129.1"/>
    <property type="molecule type" value="Genomic_DNA"/>
</dbReference>
<dbReference type="PANTHER" id="PTHR38011:SF11">
    <property type="entry name" value="2,5-DIAMINO-6-RIBOSYLAMINO-4(3H)-PYRIMIDINONE 5'-PHOSPHATE REDUCTASE"/>
    <property type="match status" value="1"/>
</dbReference>
<dbReference type="PANTHER" id="PTHR38011">
    <property type="entry name" value="DIHYDROFOLATE REDUCTASE FAMILY PROTEIN (AFU_ORTHOLOGUE AFUA_8G06820)"/>
    <property type="match status" value="1"/>
</dbReference>
<keyword evidence="3" id="KW-1185">Reference proteome</keyword>
<reference evidence="2 3" key="1">
    <citation type="journal article" date="2022" name="Syst. Appl. Microbiol.">
        <title>Rhodopirellula aestuarii sp. nov., a novel member of the genus Rhodopirellula isolated from brackish sediments collected in the Tagus River estuary, Portugal.</title>
        <authorList>
            <person name="Vitorino I.R."/>
            <person name="Klimek D."/>
            <person name="Calusinska M."/>
            <person name="Lobo-da-Cunha A."/>
            <person name="Vasconcelos V."/>
            <person name="Lage O.M."/>
        </authorList>
    </citation>
    <scope>NUCLEOTIDE SEQUENCE [LARGE SCALE GENOMIC DNA]</scope>
    <source>
        <strain evidence="2 3">ICT_H3.1</strain>
    </source>
</reference>
<feature type="domain" description="Bacterial bifunctional deaminase-reductase C-terminal" evidence="1">
    <location>
        <begin position="7"/>
        <end position="167"/>
    </location>
</feature>
<dbReference type="Proteomes" id="UP001202961">
    <property type="component" value="Unassembled WGS sequence"/>
</dbReference>
<dbReference type="InterPro" id="IPR024072">
    <property type="entry name" value="DHFR-like_dom_sf"/>
</dbReference>
<evidence type="ECO:0000313" key="2">
    <source>
        <dbReference type="EMBL" id="MCM2369129.1"/>
    </source>
</evidence>